<dbReference type="GO" id="GO:0000155">
    <property type="term" value="F:phosphorelay sensor kinase activity"/>
    <property type="evidence" value="ECO:0007669"/>
    <property type="project" value="InterPro"/>
</dbReference>
<gene>
    <name evidence="13" type="ORF">IAB76_03070</name>
</gene>
<dbReference type="Gene3D" id="1.10.287.130">
    <property type="match status" value="1"/>
</dbReference>
<dbReference type="PANTHER" id="PTHR44936:SF10">
    <property type="entry name" value="SENSOR PROTEIN RSTB"/>
    <property type="match status" value="1"/>
</dbReference>
<evidence type="ECO:0000256" key="10">
    <source>
        <dbReference type="SAM" id="Phobius"/>
    </source>
</evidence>
<accession>A0A9D9NNZ4</accession>
<dbReference type="InterPro" id="IPR036097">
    <property type="entry name" value="HisK_dim/P_sf"/>
</dbReference>
<feature type="domain" description="Histidine kinase" evidence="11">
    <location>
        <begin position="944"/>
        <end position="1158"/>
    </location>
</feature>
<dbReference type="Proteomes" id="UP000823769">
    <property type="component" value="Unassembled WGS sequence"/>
</dbReference>
<dbReference type="GO" id="GO:0005886">
    <property type="term" value="C:plasma membrane"/>
    <property type="evidence" value="ECO:0007669"/>
    <property type="project" value="UniProtKB-SubCell"/>
</dbReference>
<feature type="transmembrane region" description="Helical" evidence="10">
    <location>
        <begin position="762"/>
        <end position="780"/>
    </location>
</feature>
<keyword evidence="5" id="KW-0597">Phosphoprotein</keyword>
<keyword evidence="8 13" id="KW-0418">Kinase</keyword>
<evidence type="ECO:0000256" key="6">
    <source>
        <dbReference type="ARBA" id="ARBA00022679"/>
    </source>
</evidence>
<protein>
    <recommendedName>
        <fullName evidence="3">histidine kinase</fullName>
        <ecNumber evidence="3">2.7.13.3</ecNumber>
    </recommendedName>
</protein>
<evidence type="ECO:0000259" key="11">
    <source>
        <dbReference type="PROSITE" id="PS50109"/>
    </source>
</evidence>
<keyword evidence="7" id="KW-0547">Nucleotide-binding</keyword>
<dbReference type="EMBL" id="JADILW010000045">
    <property type="protein sequence ID" value="MBO8480078.1"/>
    <property type="molecule type" value="Genomic_DNA"/>
</dbReference>
<dbReference type="InterPro" id="IPR003660">
    <property type="entry name" value="HAMP_dom"/>
</dbReference>
<feature type="transmembrane region" description="Helical" evidence="10">
    <location>
        <begin position="352"/>
        <end position="372"/>
    </location>
</feature>
<evidence type="ECO:0000256" key="7">
    <source>
        <dbReference type="ARBA" id="ARBA00022741"/>
    </source>
</evidence>
<keyword evidence="9" id="KW-0067">ATP-binding</keyword>
<dbReference type="Gene3D" id="6.10.340.10">
    <property type="match status" value="1"/>
</dbReference>
<dbReference type="AlphaFoldDB" id="A0A9D9NNZ4"/>
<evidence type="ECO:0000313" key="14">
    <source>
        <dbReference type="Proteomes" id="UP000823769"/>
    </source>
</evidence>
<dbReference type="Gene3D" id="3.30.565.10">
    <property type="entry name" value="Histidine kinase-like ATPase, C-terminal domain"/>
    <property type="match status" value="1"/>
</dbReference>
<dbReference type="InterPro" id="IPR003594">
    <property type="entry name" value="HATPase_dom"/>
</dbReference>
<dbReference type="CDD" id="cd00082">
    <property type="entry name" value="HisKA"/>
    <property type="match status" value="1"/>
</dbReference>
<evidence type="ECO:0000256" key="2">
    <source>
        <dbReference type="ARBA" id="ARBA00004651"/>
    </source>
</evidence>
<feature type="transmembrane region" description="Helical" evidence="10">
    <location>
        <begin position="643"/>
        <end position="667"/>
    </location>
</feature>
<dbReference type="SMART" id="SM00388">
    <property type="entry name" value="HisKA"/>
    <property type="match status" value="1"/>
</dbReference>
<feature type="transmembrane region" description="Helical" evidence="10">
    <location>
        <begin position="230"/>
        <end position="248"/>
    </location>
</feature>
<feature type="transmembrane region" description="Helical" evidence="10">
    <location>
        <begin position="856"/>
        <end position="879"/>
    </location>
</feature>
<comment type="subcellular location">
    <subcellularLocation>
        <location evidence="2">Cell membrane</location>
        <topology evidence="2">Multi-pass membrane protein</topology>
    </subcellularLocation>
</comment>
<dbReference type="EC" id="2.7.13.3" evidence="3"/>
<proteinExistence type="predicted"/>
<keyword evidence="4" id="KW-1003">Cell membrane</keyword>
<feature type="transmembrane region" description="Helical" evidence="10">
    <location>
        <begin position="304"/>
        <end position="332"/>
    </location>
</feature>
<dbReference type="InterPro" id="IPR003661">
    <property type="entry name" value="HisK_dim/P_dom"/>
</dbReference>
<evidence type="ECO:0000256" key="3">
    <source>
        <dbReference type="ARBA" id="ARBA00012438"/>
    </source>
</evidence>
<dbReference type="Pfam" id="PF02518">
    <property type="entry name" value="HATPase_c"/>
    <property type="match status" value="1"/>
</dbReference>
<dbReference type="InterPro" id="IPR050980">
    <property type="entry name" value="2C_sensor_his_kinase"/>
</dbReference>
<dbReference type="SUPFAM" id="SSF47384">
    <property type="entry name" value="Homodimeric domain of signal transducing histidine kinase"/>
    <property type="match status" value="1"/>
</dbReference>
<feature type="transmembrane region" description="Helical" evidence="10">
    <location>
        <begin position="268"/>
        <end position="292"/>
    </location>
</feature>
<feature type="domain" description="HAMP" evidence="12">
    <location>
        <begin position="876"/>
        <end position="927"/>
    </location>
</feature>
<name>A0A9D9NNZ4_9BACT</name>
<sequence length="1167" mass="129693">MLTFAGVVLMVIAFGPFSLSNNPAVVARRVSAAVEHRVVKLESFMAMAMEEDHSGWLELDGLPDDMVIYRYCSDTLQSWCNEFPIYNDNLQYRVYAPLLASSDYSLESPLAAVADTLSFVSLGSDWYLAKTLAEDDCLVIGGLKIAGSRGQRGAPEANEHLNIPAYLSVRPISTDGGFAVTVMGRPQFKLVQESLRNPGHSVSFVLWIGLAMAFVGALFWLSSSRTLRRLRLVLLGMFVVVCAIYGLGWSISDQYVIFSPRIYAGNGVLYSLGAVVLINLAILMTALALYIVRDALCSRIRSRTAANLSLAALLLAVAGILTFTFFGFRSIILNSGLNLELYRLSGISTFSVVVYVSFITMLMSVPLLLQLYRPVAFEFYSLKYDAFSMRSRVVYAAVIAGYLVCTTGVLGFRKEESRMEMLANRLAFDRDISLELYLRGIENQIAEDPIIAALSGFENTANTIQNRILVNYFSRRDMNYAVTVYVFNQSNNNRASAALYNSLVRGGQTVADNSRFLYVRRDSGRSYYIGVFLYLLEDGSISRVMLQLESRDMGSRSGYADIFGLAPPGRVALPDGFSYARYEGYELKENRGNYAYPTMLDEDEYRSIYVDGADHILKNDHIHFVTRVGEREAMVLSRAKITALTYAEAVLFLALVEFLLLALFSLLMGREKPIIFKESYFRTRIRGVLIISQVVTLTLFSVVSVVYVYNRNENNLNTAMSDRISSLTAMVEAEASNVGSFIDRGNLLRLIRRISADTDSDITVYSPAGTVLATTTPFVFERMMLSGRISGEAYGNIIYGHQRYCIFQEKAGRARYYSMYAPIIGGNGGIIAIIASPYSGENFDFGVDTITHAVSIVSFFLLLLLLMMFVVTAVVDRLFRPLSEMSRKMDNGGIDSLEPIEYDHKDEVYSIVQAYNSMVSKLSESSRKLAAAERDKAWSEMARQVAHEIKNPLTPMMLQVQRVRRLKEKGDPRWIEIFDEASSVLLEHIDILAKTAEDFSTFAKLYSEEPVEVDLDKMLQSEVSMFDNRSNITIGYLGLSDARVLAPKPQLTRVFVNLLNNAIQAIGDKDGGRIGVSLRLSSTKEGCYDIVFEDNGPGVAEKNVERLFTPNFTTKDGGSGLGLAICRNILERSGATISYSRSFALGGACFTICYPISGGSRSVPDSR</sequence>
<evidence type="ECO:0000256" key="5">
    <source>
        <dbReference type="ARBA" id="ARBA00022553"/>
    </source>
</evidence>
<evidence type="ECO:0000313" key="13">
    <source>
        <dbReference type="EMBL" id="MBO8480078.1"/>
    </source>
</evidence>
<evidence type="ECO:0000256" key="4">
    <source>
        <dbReference type="ARBA" id="ARBA00022475"/>
    </source>
</evidence>
<dbReference type="PRINTS" id="PR00344">
    <property type="entry name" value="BCTRLSENSOR"/>
</dbReference>
<keyword evidence="10" id="KW-0812">Transmembrane</keyword>
<dbReference type="PANTHER" id="PTHR44936">
    <property type="entry name" value="SENSOR PROTEIN CREC"/>
    <property type="match status" value="1"/>
</dbReference>
<dbReference type="SUPFAM" id="SSF55874">
    <property type="entry name" value="ATPase domain of HSP90 chaperone/DNA topoisomerase II/histidine kinase"/>
    <property type="match status" value="1"/>
</dbReference>
<dbReference type="InterPro" id="IPR036890">
    <property type="entry name" value="HATPase_C_sf"/>
</dbReference>
<dbReference type="InterPro" id="IPR004358">
    <property type="entry name" value="Sig_transdc_His_kin-like_C"/>
</dbReference>
<dbReference type="GO" id="GO:0005524">
    <property type="term" value="F:ATP binding"/>
    <property type="evidence" value="ECO:0007669"/>
    <property type="project" value="UniProtKB-KW"/>
</dbReference>
<keyword evidence="6" id="KW-0808">Transferase</keyword>
<evidence type="ECO:0000259" key="12">
    <source>
        <dbReference type="PROSITE" id="PS50885"/>
    </source>
</evidence>
<dbReference type="PROSITE" id="PS50885">
    <property type="entry name" value="HAMP"/>
    <property type="match status" value="1"/>
</dbReference>
<evidence type="ECO:0000256" key="1">
    <source>
        <dbReference type="ARBA" id="ARBA00000085"/>
    </source>
</evidence>
<dbReference type="SMART" id="SM00387">
    <property type="entry name" value="HATPase_c"/>
    <property type="match status" value="1"/>
</dbReference>
<comment type="catalytic activity">
    <reaction evidence="1">
        <text>ATP + protein L-histidine = ADP + protein N-phospho-L-histidine.</text>
        <dbReference type="EC" id="2.7.13.3"/>
    </reaction>
</comment>
<feature type="transmembrane region" description="Helical" evidence="10">
    <location>
        <begin position="688"/>
        <end position="709"/>
    </location>
</feature>
<feature type="transmembrane region" description="Helical" evidence="10">
    <location>
        <begin position="817"/>
        <end position="836"/>
    </location>
</feature>
<organism evidence="13 14">
    <name type="scientific">Candidatus Cryptobacteroides avistercoris</name>
    <dbReference type="NCBI Taxonomy" id="2840758"/>
    <lineage>
        <taxon>Bacteria</taxon>
        <taxon>Pseudomonadati</taxon>
        <taxon>Bacteroidota</taxon>
        <taxon>Bacteroidia</taxon>
        <taxon>Bacteroidales</taxon>
        <taxon>Candidatus Cryptobacteroides</taxon>
    </lineage>
</organism>
<reference evidence="13" key="2">
    <citation type="journal article" date="2021" name="PeerJ">
        <title>Extensive microbial diversity within the chicken gut microbiome revealed by metagenomics and culture.</title>
        <authorList>
            <person name="Gilroy R."/>
            <person name="Ravi A."/>
            <person name="Getino M."/>
            <person name="Pursley I."/>
            <person name="Horton D.L."/>
            <person name="Alikhan N.F."/>
            <person name="Baker D."/>
            <person name="Gharbi K."/>
            <person name="Hall N."/>
            <person name="Watson M."/>
            <person name="Adriaenssens E.M."/>
            <person name="Foster-Nyarko E."/>
            <person name="Jarju S."/>
            <person name="Secka A."/>
            <person name="Antonio M."/>
            <person name="Oren A."/>
            <person name="Chaudhuri R.R."/>
            <person name="La Ragione R."/>
            <person name="Hildebrand F."/>
            <person name="Pallen M.J."/>
        </authorList>
    </citation>
    <scope>NUCLEOTIDE SEQUENCE</scope>
    <source>
        <strain evidence="13">B3-1481</strain>
    </source>
</reference>
<keyword evidence="10" id="KW-1133">Transmembrane helix</keyword>
<feature type="transmembrane region" description="Helical" evidence="10">
    <location>
        <begin position="393"/>
        <end position="412"/>
    </location>
</feature>
<dbReference type="PROSITE" id="PS50109">
    <property type="entry name" value="HIS_KIN"/>
    <property type="match status" value="1"/>
</dbReference>
<evidence type="ECO:0000256" key="9">
    <source>
        <dbReference type="ARBA" id="ARBA00022840"/>
    </source>
</evidence>
<keyword evidence="10" id="KW-0472">Membrane</keyword>
<feature type="transmembrane region" description="Helical" evidence="10">
    <location>
        <begin position="204"/>
        <end position="223"/>
    </location>
</feature>
<comment type="caution">
    <text evidence="13">The sequence shown here is derived from an EMBL/GenBank/DDBJ whole genome shotgun (WGS) entry which is preliminary data.</text>
</comment>
<evidence type="ECO:0000256" key="8">
    <source>
        <dbReference type="ARBA" id="ARBA00022777"/>
    </source>
</evidence>
<reference evidence="13" key="1">
    <citation type="submission" date="2020-10" db="EMBL/GenBank/DDBJ databases">
        <authorList>
            <person name="Gilroy R."/>
        </authorList>
    </citation>
    <scope>NUCLEOTIDE SEQUENCE</scope>
    <source>
        <strain evidence="13">B3-1481</strain>
    </source>
</reference>
<dbReference type="InterPro" id="IPR005467">
    <property type="entry name" value="His_kinase_dom"/>
</dbReference>